<dbReference type="RefSeq" id="WP_190223554.1">
    <property type="nucleotide sequence ID" value="NZ_BNBS01000036.1"/>
</dbReference>
<comment type="caution">
    <text evidence="2">The sequence shown here is derived from an EMBL/GenBank/DDBJ whole genome shotgun (WGS) entry which is preliminary data.</text>
</comment>
<gene>
    <name evidence="2" type="ORF">Shyd_26290</name>
</gene>
<dbReference type="Proteomes" id="UP001052739">
    <property type="component" value="Unassembled WGS sequence"/>
</dbReference>
<keyword evidence="3" id="KW-1185">Reference proteome</keyword>
<protein>
    <submittedName>
        <fullName evidence="2">Uncharacterized protein</fullName>
    </submittedName>
</protein>
<feature type="signal peptide" evidence="1">
    <location>
        <begin position="1"/>
        <end position="24"/>
    </location>
</feature>
<evidence type="ECO:0000256" key="1">
    <source>
        <dbReference type="SAM" id="SignalP"/>
    </source>
</evidence>
<accession>A0ABQ3P8C1</accession>
<dbReference type="EMBL" id="BNDW01000019">
    <property type="protein sequence ID" value="GHI21258.1"/>
    <property type="molecule type" value="Genomic_DNA"/>
</dbReference>
<evidence type="ECO:0000313" key="2">
    <source>
        <dbReference type="EMBL" id="GHI21258.1"/>
    </source>
</evidence>
<feature type="chain" id="PRO_5047086195" evidence="1">
    <location>
        <begin position="25"/>
        <end position="63"/>
    </location>
</feature>
<keyword evidence="1" id="KW-0732">Signal</keyword>
<sequence>MPATTHPRTRLALALLATTAAALATLLTSPTTTTTDASDRETGTVKWVTEAKSAGDKKVDVIK</sequence>
<name>A0ABQ3P8C1_9ACTN</name>
<proteinExistence type="predicted"/>
<organism evidence="2 3">
    <name type="scientific">Streptomyces hydrogenans</name>
    <dbReference type="NCBI Taxonomy" id="1873719"/>
    <lineage>
        <taxon>Bacteria</taxon>
        <taxon>Bacillati</taxon>
        <taxon>Actinomycetota</taxon>
        <taxon>Actinomycetes</taxon>
        <taxon>Kitasatosporales</taxon>
        <taxon>Streptomycetaceae</taxon>
        <taxon>Streptomyces</taxon>
    </lineage>
</organism>
<evidence type="ECO:0000313" key="3">
    <source>
        <dbReference type="Proteomes" id="UP001052739"/>
    </source>
</evidence>
<reference evidence="2" key="1">
    <citation type="submission" date="2024-05" db="EMBL/GenBank/DDBJ databases">
        <title>Whole genome shotgun sequence of Streptomyces hydrogenans NBRC 13475.</title>
        <authorList>
            <person name="Komaki H."/>
            <person name="Tamura T."/>
        </authorList>
    </citation>
    <scope>NUCLEOTIDE SEQUENCE</scope>
    <source>
        <strain evidence="2">NBRC 13475</strain>
    </source>
</reference>